<dbReference type="EMBL" id="JBHUEN010000053">
    <property type="protein sequence ID" value="MFD1883762.1"/>
    <property type="molecule type" value="Genomic_DNA"/>
</dbReference>
<proteinExistence type="predicted"/>
<evidence type="ECO:0000256" key="1">
    <source>
        <dbReference type="SAM" id="MobiDB-lite"/>
    </source>
</evidence>
<sequence length="117" mass="12765">MQLPLARTVPADMLVAAHRATQSTQPLHAQKRAFAGGFDSCLRFGDPLDRDGHAAAIGVDRNGSRGCRRASRRSIRPSDQVSRFTRRNLPSPAASIRAFASVIPSAVTARWLPFAWI</sequence>
<reference evidence="3" key="1">
    <citation type="journal article" date="2019" name="Int. J. Syst. Evol. Microbiol.">
        <title>The Global Catalogue of Microorganisms (GCM) 10K type strain sequencing project: providing services to taxonomists for standard genome sequencing and annotation.</title>
        <authorList>
            <consortium name="The Broad Institute Genomics Platform"/>
            <consortium name="The Broad Institute Genome Sequencing Center for Infectious Disease"/>
            <person name="Wu L."/>
            <person name="Ma J."/>
        </authorList>
    </citation>
    <scope>NUCLEOTIDE SEQUENCE [LARGE SCALE GENOMIC DNA]</scope>
    <source>
        <strain evidence="3">CCUG 56029</strain>
    </source>
</reference>
<organism evidence="2 3">
    <name type="scientific">Paracoccus pacificus</name>
    <dbReference type="NCBI Taxonomy" id="1463598"/>
    <lineage>
        <taxon>Bacteria</taxon>
        <taxon>Pseudomonadati</taxon>
        <taxon>Pseudomonadota</taxon>
        <taxon>Alphaproteobacteria</taxon>
        <taxon>Rhodobacterales</taxon>
        <taxon>Paracoccaceae</taxon>
        <taxon>Paracoccus</taxon>
    </lineage>
</organism>
<protein>
    <submittedName>
        <fullName evidence="2">Uncharacterized protein</fullName>
    </submittedName>
</protein>
<feature type="compositionally biased region" description="Basic residues" evidence="1">
    <location>
        <begin position="66"/>
        <end position="75"/>
    </location>
</feature>
<comment type="caution">
    <text evidence="2">The sequence shown here is derived from an EMBL/GenBank/DDBJ whole genome shotgun (WGS) entry which is preliminary data.</text>
</comment>
<accession>A0ABW4RBZ0</accession>
<name>A0ABW4RBZ0_9RHOB</name>
<feature type="region of interest" description="Disordered" evidence="1">
    <location>
        <begin position="62"/>
        <end position="82"/>
    </location>
</feature>
<evidence type="ECO:0000313" key="2">
    <source>
        <dbReference type="EMBL" id="MFD1883762.1"/>
    </source>
</evidence>
<dbReference type="Proteomes" id="UP001597213">
    <property type="component" value="Unassembled WGS sequence"/>
</dbReference>
<keyword evidence="3" id="KW-1185">Reference proteome</keyword>
<evidence type="ECO:0000313" key="3">
    <source>
        <dbReference type="Proteomes" id="UP001597213"/>
    </source>
</evidence>
<gene>
    <name evidence="2" type="ORF">ACFSCT_18790</name>
</gene>
<dbReference type="RefSeq" id="WP_379145348.1">
    <property type="nucleotide sequence ID" value="NZ_JBHUEN010000053.1"/>
</dbReference>